<dbReference type="EMBL" id="LJUO01000011">
    <property type="protein sequence ID" value="KPK73333.1"/>
    <property type="molecule type" value="Genomic_DNA"/>
</dbReference>
<evidence type="ECO:0000313" key="2">
    <source>
        <dbReference type="Proteomes" id="UP000051096"/>
    </source>
</evidence>
<comment type="caution">
    <text evidence="1">The sequence shown here is derived from an EMBL/GenBank/DDBJ whole genome shotgun (WGS) entry which is preliminary data.</text>
</comment>
<accession>A0A0S8GJU1</accession>
<evidence type="ECO:0000313" key="1">
    <source>
        <dbReference type="EMBL" id="KPK73333.1"/>
    </source>
</evidence>
<protein>
    <recommendedName>
        <fullName evidence="3">Anaphase-promoting complex subunit 4 WD40 domain-containing protein</fullName>
    </recommendedName>
</protein>
<proteinExistence type="predicted"/>
<organism evidence="1 2">
    <name type="scientific">candidate division WOR_3 bacterium SM23_60</name>
    <dbReference type="NCBI Taxonomy" id="1703780"/>
    <lineage>
        <taxon>Bacteria</taxon>
        <taxon>Bacteria division WOR-3</taxon>
    </lineage>
</organism>
<dbReference type="SUPFAM" id="SSF101898">
    <property type="entry name" value="NHL repeat"/>
    <property type="match status" value="1"/>
</dbReference>
<reference evidence="1 2" key="1">
    <citation type="journal article" date="2015" name="Microbiome">
        <title>Genomic resolution of linkages in carbon, nitrogen, and sulfur cycling among widespread estuary sediment bacteria.</title>
        <authorList>
            <person name="Baker B.J."/>
            <person name="Lazar C.S."/>
            <person name="Teske A.P."/>
            <person name="Dick G.J."/>
        </authorList>
    </citation>
    <scope>NUCLEOTIDE SEQUENCE [LARGE SCALE GENOMIC DNA]</scope>
    <source>
        <strain evidence="1">SM23_60</strain>
    </source>
</reference>
<gene>
    <name evidence="1" type="ORF">AMJ87_02085</name>
</gene>
<dbReference type="Proteomes" id="UP000051096">
    <property type="component" value="Unassembled WGS sequence"/>
</dbReference>
<dbReference type="AlphaFoldDB" id="A0A0S8GJU1"/>
<name>A0A0S8GJU1_UNCW3</name>
<evidence type="ECO:0008006" key="3">
    <source>
        <dbReference type="Google" id="ProtNLM"/>
    </source>
</evidence>
<sequence length="203" mass="22241">MIIITFFVLHAISYTVYSSDSLYRASVVFGRDADVSVTSFGLYDHTGNLLYHAQGLDARTLYVSTTGSVFAVGDTHLCLYTAEGKEMYLEKLNCPNSFGFSPDDSLFFSSDRDGITAYSNQGTVVYALRPGRLFASTEQGELIAIVAVDTVFVYEYGIEKLSTVLATPYARSIVFTDDGMSIIIEEPTGTETIHVPGRIGDEQ</sequence>